<feature type="domain" description="GST N-terminal" evidence="1">
    <location>
        <begin position="1"/>
        <end position="81"/>
    </location>
</feature>
<accession>A0AB34J7R3</accession>
<sequence length="216" mass="24513">MTITVYYWPIYARNIAVLRILDYTNTPYEYVSARDKMAALCGCMGAESTTFAPPVVVDGDNVISQSIACTMYLGKKLLLMPEGFDEYKGLQFCLDCVDVFENGFGKNNEHGPTLKNYLSGDRWKMLMGNLERQIKGPYIFGDKPSPADFFLTQHMEWRTNTFFEPLKAKYGIDLLAAYPKLCGVRDAVQALSTYKPELNLNIMGMTKDEILDEFKP</sequence>
<dbReference type="SUPFAM" id="SSF47616">
    <property type="entry name" value="GST C-terminal domain-like"/>
    <property type="match status" value="1"/>
</dbReference>
<proteinExistence type="predicted"/>
<evidence type="ECO:0000259" key="1">
    <source>
        <dbReference type="PROSITE" id="PS50404"/>
    </source>
</evidence>
<reference evidence="2 3" key="1">
    <citation type="journal article" date="2024" name="Science">
        <title>Giant polyketide synthase enzymes in the biosynthesis of giant marine polyether toxins.</title>
        <authorList>
            <person name="Fallon T.R."/>
            <person name="Shende V.V."/>
            <person name="Wierzbicki I.H."/>
            <person name="Pendleton A.L."/>
            <person name="Watervoot N.F."/>
            <person name="Auber R.P."/>
            <person name="Gonzalez D.J."/>
            <person name="Wisecaver J.H."/>
            <person name="Moore B.S."/>
        </authorList>
    </citation>
    <scope>NUCLEOTIDE SEQUENCE [LARGE SCALE GENOMIC DNA]</scope>
    <source>
        <strain evidence="2 3">12B1</strain>
    </source>
</reference>
<keyword evidence="3" id="KW-1185">Reference proteome</keyword>
<dbReference type="AlphaFoldDB" id="A0AB34J7R3"/>
<dbReference type="Proteomes" id="UP001515480">
    <property type="component" value="Unassembled WGS sequence"/>
</dbReference>
<organism evidence="2 3">
    <name type="scientific">Prymnesium parvum</name>
    <name type="common">Toxic golden alga</name>
    <dbReference type="NCBI Taxonomy" id="97485"/>
    <lineage>
        <taxon>Eukaryota</taxon>
        <taxon>Haptista</taxon>
        <taxon>Haptophyta</taxon>
        <taxon>Prymnesiophyceae</taxon>
        <taxon>Prymnesiales</taxon>
        <taxon>Prymnesiaceae</taxon>
        <taxon>Prymnesium</taxon>
    </lineage>
</organism>
<name>A0AB34J7R3_PRYPA</name>
<dbReference type="PROSITE" id="PS50404">
    <property type="entry name" value="GST_NTER"/>
    <property type="match status" value="1"/>
</dbReference>
<comment type="caution">
    <text evidence="2">The sequence shown here is derived from an EMBL/GenBank/DDBJ whole genome shotgun (WGS) entry which is preliminary data.</text>
</comment>
<dbReference type="EMBL" id="JBGBPQ010000011">
    <property type="protein sequence ID" value="KAL1515337.1"/>
    <property type="molecule type" value="Genomic_DNA"/>
</dbReference>
<dbReference type="SUPFAM" id="SSF52833">
    <property type="entry name" value="Thioredoxin-like"/>
    <property type="match status" value="1"/>
</dbReference>
<dbReference type="InterPro" id="IPR036282">
    <property type="entry name" value="Glutathione-S-Trfase_C_sf"/>
</dbReference>
<dbReference type="Gene3D" id="3.40.30.10">
    <property type="entry name" value="Glutaredoxin"/>
    <property type="match status" value="1"/>
</dbReference>
<evidence type="ECO:0000313" key="2">
    <source>
        <dbReference type="EMBL" id="KAL1515337.1"/>
    </source>
</evidence>
<dbReference type="Gene3D" id="1.20.1050.10">
    <property type="match status" value="1"/>
</dbReference>
<dbReference type="InterPro" id="IPR036249">
    <property type="entry name" value="Thioredoxin-like_sf"/>
</dbReference>
<gene>
    <name evidence="2" type="ORF">AB1Y20_001968</name>
</gene>
<dbReference type="InterPro" id="IPR004045">
    <property type="entry name" value="Glutathione_S-Trfase_N"/>
</dbReference>
<evidence type="ECO:0000313" key="3">
    <source>
        <dbReference type="Proteomes" id="UP001515480"/>
    </source>
</evidence>
<protein>
    <recommendedName>
        <fullName evidence="1">GST N-terminal domain-containing protein</fullName>
    </recommendedName>
</protein>